<dbReference type="GO" id="GO:0003676">
    <property type="term" value="F:nucleic acid binding"/>
    <property type="evidence" value="ECO:0007669"/>
    <property type="project" value="InterPro"/>
</dbReference>
<evidence type="ECO:0000259" key="1">
    <source>
        <dbReference type="Pfam" id="PF13456"/>
    </source>
</evidence>
<dbReference type="Gramene" id="HORVU.MOREX.r3.7HG0643510.1">
    <property type="protein sequence ID" value="HORVU.MOREX.r3.7HG0643510.1.CDS1"/>
    <property type="gene ID" value="HORVU.MOREX.r3.7HG0643510"/>
</dbReference>
<dbReference type="GO" id="GO:0004523">
    <property type="term" value="F:RNA-DNA hybrid ribonuclease activity"/>
    <property type="evidence" value="ECO:0007669"/>
    <property type="project" value="InterPro"/>
</dbReference>
<reference evidence="2" key="3">
    <citation type="submission" date="2022-01" db="UniProtKB">
        <authorList>
            <consortium name="EnsemblPlants"/>
        </authorList>
    </citation>
    <scope>IDENTIFICATION</scope>
    <source>
        <strain evidence="2">subsp. vulgare</strain>
    </source>
</reference>
<dbReference type="Proteomes" id="UP000011116">
    <property type="component" value="Chromosome 7H"/>
</dbReference>
<evidence type="ECO:0000313" key="2">
    <source>
        <dbReference type="EnsemblPlants" id="HORVU.MOREX.r3.7HG0643510.1.CDS1"/>
    </source>
</evidence>
<sequence>METDSLEVTNIWATRHDSRSVAAPILLEIEELATSFNSFVICHIVRSANGPAHICAKHACTINMTESWIDSTPSLLINSLLANCSASAFIQ</sequence>
<protein>
    <recommendedName>
        <fullName evidence="1">RNase H type-1 domain-containing protein</fullName>
    </recommendedName>
</protein>
<dbReference type="OMA" id="HACTINM"/>
<keyword evidence="3" id="KW-1185">Reference proteome</keyword>
<dbReference type="Gramene" id="HORVU.MOREX.r2.7HG0534660.1">
    <property type="protein sequence ID" value="HORVU.MOREX.r2.7HG0534660.1.CDS.1"/>
    <property type="gene ID" value="HORVU.MOREX.r2.7HG0534660"/>
</dbReference>
<name>A0A8I6Y823_HORVV</name>
<dbReference type="InterPro" id="IPR002156">
    <property type="entry name" value="RNaseH_domain"/>
</dbReference>
<reference evidence="2" key="2">
    <citation type="submission" date="2020-10" db="EMBL/GenBank/DDBJ databases">
        <authorList>
            <person name="Scholz U."/>
            <person name="Mascher M."/>
            <person name="Fiebig A."/>
        </authorList>
    </citation>
    <scope>NUCLEOTIDE SEQUENCE [LARGE SCALE GENOMIC DNA]</scope>
    <source>
        <strain evidence="2">cv. Morex</strain>
    </source>
</reference>
<feature type="domain" description="RNase H type-1" evidence="1">
    <location>
        <begin position="1"/>
        <end position="59"/>
    </location>
</feature>
<proteinExistence type="predicted"/>
<organism evidence="2 3">
    <name type="scientific">Hordeum vulgare subsp. vulgare</name>
    <name type="common">Domesticated barley</name>
    <dbReference type="NCBI Taxonomy" id="112509"/>
    <lineage>
        <taxon>Eukaryota</taxon>
        <taxon>Viridiplantae</taxon>
        <taxon>Streptophyta</taxon>
        <taxon>Embryophyta</taxon>
        <taxon>Tracheophyta</taxon>
        <taxon>Spermatophyta</taxon>
        <taxon>Magnoliopsida</taxon>
        <taxon>Liliopsida</taxon>
        <taxon>Poales</taxon>
        <taxon>Poaceae</taxon>
        <taxon>BOP clade</taxon>
        <taxon>Pooideae</taxon>
        <taxon>Triticodae</taxon>
        <taxon>Triticeae</taxon>
        <taxon>Hordeinae</taxon>
        <taxon>Hordeum</taxon>
    </lineage>
</organism>
<reference evidence="3" key="1">
    <citation type="journal article" date="2012" name="Nature">
        <title>A physical, genetic and functional sequence assembly of the barley genome.</title>
        <authorList>
            <consortium name="The International Barley Genome Sequencing Consortium"/>
            <person name="Mayer K.F."/>
            <person name="Waugh R."/>
            <person name="Brown J.W."/>
            <person name="Schulman A."/>
            <person name="Langridge P."/>
            <person name="Platzer M."/>
            <person name="Fincher G.B."/>
            <person name="Muehlbauer G.J."/>
            <person name="Sato K."/>
            <person name="Close T.J."/>
            <person name="Wise R.P."/>
            <person name="Stein N."/>
        </authorList>
    </citation>
    <scope>NUCLEOTIDE SEQUENCE [LARGE SCALE GENOMIC DNA]</scope>
    <source>
        <strain evidence="3">cv. Morex</strain>
    </source>
</reference>
<dbReference type="Pfam" id="PF13456">
    <property type="entry name" value="RVT_3"/>
    <property type="match status" value="1"/>
</dbReference>
<accession>A0A8I6Y823</accession>
<evidence type="ECO:0000313" key="3">
    <source>
        <dbReference type="Proteomes" id="UP000011116"/>
    </source>
</evidence>
<dbReference type="AlphaFoldDB" id="A0A8I6Y823"/>
<dbReference type="EnsemblPlants" id="HORVU.MOREX.r3.7HG0643510.1">
    <property type="protein sequence ID" value="HORVU.MOREX.r3.7HG0643510.1.CDS1"/>
    <property type="gene ID" value="HORVU.MOREX.r3.7HG0643510"/>
</dbReference>